<accession>A0A1Q4HER4</accession>
<reference evidence="1 3" key="1">
    <citation type="submission" date="2016-09" db="EMBL/GenBank/DDBJ databases">
        <title>genome sequences of unsequenced Mycobacteria.</title>
        <authorList>
            <person name="Greninger A.L."/>
            <person name="Jerome K.R."/>
            <person name="Mcnair B."/>
            <person name="Wallis C."/>
            <person name="Fang F."/>
        </authorList>
    </citation>
    <scope>NUCLEOTIDE SEQUENCE [LARGE SCALE GENOMIC DNA]</scope>
    <source>
        <strain evidence="1 3">BM1</strain>
    </source>
</reference>
<evidence type="ECO:0000313" key="1">
    <source>
        <dbReference type="EMBL" id="OPE55024.1"/>
    </source>
</evidence>
<dbReference type="RefSeq" id="WP_073856356.1">
    <property type="nucleotide sequence ID" value="NZ_BAAATC010000020.1"/>
</dbReference>
<dbReference type="Proteomes" id="UP000191039">
    <property type="component" value="Unassembled WGS sequence"/>
</dbReference>
<evidence type="ECO:0000313" key="2">
    <source>
        <dbReference type="EMBL" id="PEG54629.1"/>
    </source>
</evidence>
<reference evidence="2 4" key="2">
    <citation type="submission" date="2017-10" db="EMBL/GenBank/DDBJ databases">
        <title>The new phylogeny of genus Mycobacterium.</title>
        <authorList>
            <person name="Tortoli E."/>
            <person name="Trovato A."/>
            <person name="Cirillo D.M."/>
        </authorList>
    </citation>
    <scope>NUCLEOTIDE SEQUENCE [LARGE SCALE GENOMIC DNA]</scope>
    <source>
        <strain evidence="2 4">IP141170001</strain>
    </source>
</reference>
<dbReference type="SUPFAM" id="SSF143212">
    <property type="entry name" value="Rv2632c-like"/>
    <property type="match status" value="1"/>
</dbReference>
<keyword evidence="4" id="KW-1185">Reference proteome</keyword>
<dbReference type="Proteomes" id="UP000220340">
    <property type="component" value="Unassembled WGS sequence"/>
</dbReference>
<dbReference type="STRING" id="1801.BRW64_11415"/>
<dbReference type="InterPro" id="IPR038070">
    <property type="entry name" value="Rv2632c-like_sf"/>
</dbReference>
<sequence>MTEDEDSVRKDWTVQIAIDEYDGRTRATATLRGRGQETTGIGLARCNPADADIADIGDELAVARALAALVQQLRTSTVHDIEESTHQPVTALR</sequence>
<dbReference type="EMBL" id="PDCR01000011">
    <property type="protein sequence ID" value="PEG54629.1"/>
    <property type="molecule type" value="Genomic_DNA"/>
</dbReference>
<organism evidence="2 4">
    <name type="scientific">Mycolicibacterium diernhoferi</name>
    <dbReference type="NCBI Taxonomy" id="1801"/>
    <lineage>
        <taxon>Bacteria</taxon>
        <taxon>Bacillati</taxon>
        <taxon>Actinomycetota</taxon>
        <taxon>Actinomycetes</taxon>
        <taxon>Mycobacteriales</taxon>
        <taxon>Mycobacteriaceae</taxon>
        <taxon>Mycolicibacterium</taxon>
    </lineage>
</organism>
<dbReference type="EMBL" id="MIJD01000051">
    <property type="protein sequence ID" value="OPE55024.1"/>
    <property type="molecule type" value="Genomic_DNA"/>
</dbReference>
<dbReference type="AlphaFoldDB" id="A0A1Q4HER4"/>
<dbReference type="Pfam" id="PF08962">
    <property type="entry name" value="Rv2632c-like"/>
    <property type="match status" value="1"/>
</dbReference>
<gene>
    <name evidence="1" type="ORF">BV510_07265</name>
    <name evidence="2" type="ORF">CRI78_10625</name>
</gene>
<proteinExistence type="predicted"/>
<dbReference type="Gene3D" id="3.30.160.240">
    <property type="entry name" value="Rv1738"/>
    <property type="match status" value="1"/>
</dbReference>
<dbReference type="InterPro" id="IPR015057">
    <property type="entry name" value="Rv2632c-like"/>
</dbReference>
<protein>
    <submittedName>
        <fullName evidence="2">DUF1876 domain-containing protein</fullName>
    </submittedName>
</protein>
<evidence type="ECO:0000313" key="3">
    <source>
        <dbReference type="Proteomes" id="UP000191039"/>
    </source>
</evidence>
<evidence type="ECO:0000313" key="4">
    <source>
        <dbReference type="Proteomes" id="UP000220340"/>
    </source>
</evidence>
<name>A0A1Q4HER4_9MYCO</name>
<comment type="caution">
    <text evidence="2">The sequence shown here is derived from an EMBL/GenBank/DDBJ whole genome shotgun (WGS) entry which is preliminary data.</text>
</comment>